<evidence type="ECO:0000313" key="2">
    <source>
        <dbReference type="Proteomes" id="UP001558613"/>
    </source>
</evidence>
<evidence type="ECO:0000313" key="1">
    <source>
        <dbReference type="EMBL" id="KAL1257606.1"/>
    </source>
</evidence>
<protein>
    <submittedName>
        <fullName evidence="1">Uncharacterized protein</fullName>
    </submittedName>
</protein>
<name>A0ABR3LZZ8_9TELE</name>
<dbReference type="Proteomes" id="UP001558613">
    <property type="component" value="Unassembled WGS sequence"/>
</dbReference>
<proteinExistence type="predicted"/>
<keyword evidence="2" id="KW-1185">Reference proteome</keyword>
<gene>
    <name evidence="1" type="ORF">QQF64_010850</name>
</gene>
<comment type="caution">
    <text evidence="1">The sequence shown here is derived from an EMBL/GenBank/DDBJ whole genome shotgun (WGS) entry which is preliminary data.</text>
</comment>
<organism evidence="1 2">
    <name type="scientific">Cirrhinus molitorella</name>
    <name type="common">mud carp</name>
    <dbReference type="NCBI Taxonomy" id="172907"/>
    <lineage>
        <taxon>Eukaryota</taxon>
        <taxon>Metazoa</taxon>
        <taxon>Chordata</taxon>
        <taxon>Craniata</taxon>
        <taxon>Vertebrata</taxon>
        <taxon>Euteleostomi</taxon>
        <taxon>Actinopterygii</taxon>
        <taxon>Neopterygii</taxon>
        <taxon>Teleostei</taxon>
        <taxon>Ostariophysi</taxon>
        <taxon>Cypriniformes</taxon>
        <taxon>Cyprinidae</taxon>
        <taxon>Labeoninae</taxon>
        <taxon>Labeonini</taxon>
        <taxon>Cirrhinus</taxon>
    </lineage>
</organism>
<sequence length="81" mass="9170">MPLHPGETMVSILDSASSFSSPYDYTAKNQGRRSKSPQKIDVAVTHRGTVLFKIDLAFTYVVQVCRYRHTASFIYFDCFTA</sequence>
<dbReference type="EMBL" id="JAYMGO010000017">
    <property type="protein sequence ID" value="KAL1257606.1"/>
    <property type="molecule type" value="Genomic_DNA"/>
</dbReference>
<reference evidence="1 2" key="1">
    <citation type="submission" date="2023-09" db="EMBL/GenBank/DDBJ databases">
        <authorList>
            <person name="Wang M."/>
        </authorList>
    </citation>
    <scope>NUCLEOTIDE SEQUENCE [LARGE SCALE GENOMIC DNA]</scope>
    <source>
        <strain evidence="1">GT-2023</strain>
        <tissue evidence="1">Liver</tissue>
    </source>
</reference>
<accession>A0ABR3LZZ8</accession>